<protein>
    <submittedName>
        <fullName evidence="1">Uncharacterized protein</fullName>
    </submittedName>
</protein>
<keyword evidence="2" id="KW-1185">Reference proteome</keyword>
<reference evidence="1 2" key="1">
    <citation type="journal article" date="2018" name="Nat. Ecol. Evol.">
        <title>Pezizomycetes genomes reveal the molecular basis of ectomycorrhizal truffle lifestyle.</title>
        <authorList>
            <person name="Murat C."/>
            <person name="Payen T."/>
            <person name="Noel B."/>
            <person name="Kuo A."/>
            <person name="Morin E."/>
            <person name="Chen J."/>
            <person name="Kohler A."/>
            <person name="Krizsan K."/>
            <person name="Balestrini R."/>
            <person name="Da Silva C."/>
            <person name="Montanini B."/>
            <person name="Hainaut M."/>
            <person name="Levati E."/>
            <person name="Barry K.W."/>
            <person name="Belfiori B."/>
            <person name="Cichocki N."/>
            <person name="Clum A."/>
            <person name="Dockter R.B."/>
            <person name="Fauchery L."/>
            <person name="Guy J."/>
            <person name="Iotti M."/>
            <person name="Le Tacon F."/>
            <person name="Lindquist E.A."/>
            <person name="Lipzen A."/>
            <person name="Malagnac F."/>
            <person name="Mello A."/>
            <person name="Molinier V."/>
            <person name="Miyauchi S."/>
            <person name="Poulain J."/>
            <person name="Riccioni C."/>
            <person name="Rubini A."/>
            <person name="Sitrit Y."/>
            <person name="Splivallo R."/>
            <person name="Traeger S."/>
            <person name="Wang M."/>
            <person name="Zifcakova L."/>
            <person name="Wipf D."/>
            <person name="Zambonelli A."/>
            <person name="Paolocci F."/>
            <person name="Nowrousian M."/>
            <person name="Ottonello S."/>
            <person name="Baldrian P."/>
            <person name="Spatafora J.W."/>
            <person name="Henrissat B."/>
            <person name="Nagy L.G."/>
            <person name="Aury J.M."/>
            <person name="Wincker P."/>
            <person name="Grigoriev I.V."/>
            <person name="Bonfante P."/>
            <person name="Martin F.M."/>
        </authorList>
    </citation>
    <scope>NUCLEOTIDE SEQUENCE [LARGE SCALE GENOMIC DNA]</scope>
    <source>
        <strain evidence="1 2">120613-1</strain>
    </source>
</reference>
<name>A0A3N4JJF2_9PEZI</name>
<accession>A0A3N4JJF2</accession>
<proteinExistence type="predicted"/>
<sequence length="82" mass="8807">MPRKIDSTPSRASEKPFPAPLTLFHQLPSIGTFLPACVSLVHIGPGTTTAQQSFANGFTKVTVVLRTKQNGDVALQIFKVSL</sequence>
<dbReference type="EMBL" id="ML120413">
    <property type="protein sequence ID" value="RPA96540.1"/>
    <property type="molecule type" value="Genomic_DNA"/>
</dbReference>
<evidence type="ECO:0000313" key="2">
    <source>
        <dbReference type="Proteomes" id="UP000276215"/>
    </source>
</evidence>
<evidence type="ECO:0000313" key="1">
    <source>
        <dbReference type="EMBL" id="RPA96540.1"/>
    </source>
</evidence>
<gene>
    <name evidence="1" type="ORF">L873DRAFT_1216414</name>
</gene>
<dbReference type="AlphaFoldDB" id="A0A3N4JJF2"/>
<dbReference type="Proteomes" id="UP000276215">
    <property type="component" value="Unassembled WGS sequence"/>
</dbReference>
<organism evidence="1 2">
    <name type="scientific">Choiromyces venosus 120613-1</name>
    <dbReference type="NCBI Taxonomy" id="1336337"/>
    <lineage>
        <taxon>Eukaryota</taxon>
        <taxon>Fungi</taxon>
        <taxon>Dikarya</taxon>
        <taxon>Ascomycota</taxon>
        <taxon>Pezizomycotina</taxon>
        <taxon>Pezizomycetes</taxon>
        <taxon>Pezizales</taxon>
        <taxon>Tuberaceae</taxon>
        <taxon>Choiromyces</taxon>
    </lineage>
</organism>